<proteinExistence type="predicted"/>
<sequence>MAARMELSWGVLPLGWGSNPREMQSSFTLKVIDIDITLKGPIGTFYSITLCNGLNLLRVFLHRRLVHLIKDGSLRKGSILLLNKFQRVLTITIHKPDCETEITQAAVETNKFIISFGALCGILNEDVQNIFNPVVKVLSIFMGPDKNKRLLMTDAMVVQQGVLSPALSDLSSMLQEGDKIQLLEYFCLGVDQHKLIVIIKMNIIANNSQKLIYSEQPSSPYSPSSRGSCSVDATSDHYELQETVSRLEDEITDLKSEISELHRSHRLVMMGLGWNMN</sequence>
<keyword evidence="1" id="KW-0175">Coiled coil</keyword>
<protein>
    <submittedName>
        <fullName evidence="2">Replication protein A 70 kDa DNA-binding subunit A</fullName>
    </submittedName>
</protein>
<keyword evidence="3" id="KW-1185">Reference proteome</keyword>
<dbReference type="Proteomes" id="UP001327560">
    <property type="component" value="Chromosome 4"/>
</dbReference>
<evidence type="ECO:0000313" key="3">
    <source>
        <dbReference type="Proteomes" id="UP001327560"/>
    </source>
</evidence>
<keyword evidence="2" id="KW-0238">DNA-binding</keyword>
<name>A0AAQ3QCF8_9LILI</name>
<gene>
    <name evidence="2" type="ORF">Cni_G12155</name>
</gene>
<accession>A0AAQ3QCF8</accession>
<evidence type="ECO:0000256" key="1">
    <source>
        <dbReference type="SAM" id="Coils"/>
    </source>
</evidence>
<organism evidence="2 3">
    <name type="scientific">Canna indica</name>
    <name type="common">Indian-shot</name>
    <dbReference type="NCBI Taxonomy" id="4628"/>
    <lineage>
        <taxon>Eukaryota</taxon>
        <taxon>Viridiplantae</taxon>
        <taxon>Streptophyta</taxon>
        <taxon>Embryophyta</taxon>
        <taxon>Tracheophyta</taxon>
        <taxon>Spermatophyta</taxon>
        <taxon>Magnoliopsida</taxon>
        <taxon>Liliopsida</taxon>
        <taxon>Zingiberales</taxon>
        <taxon>Cannaceae</taxon>
        <taxon>Canna</taxon>
    </lineage>
</organism>
<reference evidence="2 3" key="1">
    <citation type="submission" date="2023-10" db="EMBL/GenBank/DDBJ databases">
        <title>Chromosome-scale genome assembly provides insights into flower coloration mechanisms of Canna indica.</title>
        <authorList>
            <person name="Li C."/>
        </authorList>
    </citation>
    <scope>NUCLEOTIDE SEQUENCE [LARGE SCALE GENOMIC DNA]</scope>
    <source>
        <tissue evidence="2">Flower</tissue>
    </source>
</reference>
<dbReference type="InterPro" id="IPR012340">
    <property type="entry name" value="NA-bd_OB-fold"/>
</dbReference>
<dbReference type="AlphaFoldDB" id="A0AAQ3QCF8"/>
<evidence type="ECO:0000313" key="2">
    <source>
        <dbReference type="EMBL" id="WOL03435.1"/>
    </source>
</evidence>
<dbReference type="GO" id="GO:0003677">
    <property type="term" value="F:DNA binding"/>
    <property type="evidence" value="ECO:0007669"/>
    <property type="project" value="UniProtKB-KW"/>
</dbReference>
<feature type="coiled-coil region" evidence="1">
    <location>
        <begin position="237"/>
        <end position="264"/>
    </location>
</feature>
<dbReference type="Gene3D" id="2.40.50.140">
    <property type="entry name" value="Nucleic acid-binding proteins"/>
    <property type="match status" value="1"/>
</dbReference>
<dbReference type="EMBL" id="CP136893">
    <property type="protein sequence ID" value="WOL03435.1"/>
    <property type="molecule type" value="Genomic_DNA"/>
</dbReference>